<evidence type="ECO:0000256" key="1">
    <source>
        <dbReference type="ARBA" id="ARBA00023015"/>
    </source>
</evidence>
<evidence type="ECO:0000313" key="7">
    <source>
        <dbReference type="Proteomes" id="UP000315677"/>
    </source>
</evidence>
<keyword evidence="3" id="KW-0804">Transcription</keyword>
<dbReference type="OrthoDB" id="9795011at2"/>
<dbReference type="PANTHER" id="PTHR30055:SF234">
    <property type="entry name" value="HTH-TYPE TRANSCRIPTIONAL REGULATOR BETI"/>
    <property type="match status" value="1"/>
</dbReference>
<dbReference type="Pfam" id="PF21597">
    <property type="entry name" value="TetR_C_43"/>
    <property type="match status" value="1"/>
</dbReference>
<dbReference type="PRINTS" id="PR00455">
    <property type="entry name" value="HTHTETR"/>
</dbReference>
<keyword evidence="1" id="KW-0805">Transcription regulation</keyword>
<dbReference type="PANTHER" id="PTHR30055">
    <property type="entry name" value="HTH-TYPE TRANSCRIPTIONAL REGULATOR RUTR"/>
    <property type="match status" value="1"/>
</dbReference>
<dbReference type="SUPFAM" id="SSF46689">
    <property type="entry name" value="Homeodomain-like"/>
    <property type="match status" value="1"/>
</dbReference>
<organism evidence="6 7">
    <name type="scientific">Pseudonocardia kunmingensis</name>
    <dbReference type="NCBI Taxonomy" id="630975"/>
    <lineage>
        <taxon>Bacteria</taxon>
        <taxon>Bacillati</taxon>
        <taxon>Actinomycetota</taxon>
        <taxon>Actinomycetes</taxon>
        <taxon>Pseudonocardiales</taxon>
        <taxon>Pseudonocardiaceae</taxon>
        <taxon>Pseudonocardia</taxon>
    </lineage>
</organism>
<evidence type="ECO:0000313" key="6">
    <source>
        <dbReference type="EMBL" id="TQM09383.1"/>
    </source>
</evidence>
<dbReference type="InterPro" id="IPR036271">
    <property type="entry name" value="Tet_transcr_reg_TetR-rel_C_sf"/>
</dbReference>
<accession>A0A543DJ95</accession>
<comment type="caution">
    <text evidence="6">The sequence shown here is derived from an EMBL/GenBank/DDBJ whole genome shotgun (WGS) entry which is preliminary data.</text>
</comment>
<evidence type="ECO:0000256" key="3">
    <source>
        <dbReference type="ARBA" id="ARBA00023163"/>
    </source>
</evidence>
<proteinExistence type="predicted"/>
<dbReference type="Proteomes" id="UP000315677">
    <property type="component" value="Unassembled WGS sequence"/>
</dbReference>
<dbReference type="InterPro" id="IPR050109">
    <property type="entry name" value="HTH-type_TetR-like_transc_reg"/>
</dbReference>
<name>A0A543DJ95_9PSEU</name>
<protein>
    <submittedName>
        <fullName evidence="6">TetR family transcriptional regulator</fullName>
    </submittedName>
</protein>
<dbReference type="Gene3D" id="1.10.357.10">
    <property type="entry name" value="Tetracycline Repressor, domain 2"/>
    <property type="match status" value="1"/>
</dbReference>
<dbReference type="AlphaFoldDB" id="A0A543DJ95"/>
<keyword evidence="2 4" id="KW-0238">DNA-binding</keyword>
<feature type="DNA-binding region" description="H-T-H motif" evidence="4">
    <location>
        <begin position="33"/>
        <end position="52"/>
    </location>
</feature>
<feature type="domain" description="HTH tetR-type" evidence="5">
    <location>
        <begin position="11"/>
        <end position="70"/>
    </location>
</feature>
<dbReference type="PROSITE" id="PS50977">
    <property type="entry name" value="HTH_TETR_2"/>
    <property type="match status" value="1"/>
</dbReference>
<dbReference type="Pfam" id="PF00440">
    <property type="entry name" value="TetR_N"/>
    <property type="match status" value="1"/>
</dbReference>
<sequence length="202" mass="21074">MTGRAQRADARRNQERLVDAARDAFAAHGPDASLNDIARRAGVGAGTLYRHFPTREALQAAVLTDRVQRLSDHAAELRTSAAPGPALSEWLRAFLVHAGTDHGLSGRMLVAEQDGPAVDCHRLIRDAAADLLAAAQHAGAARADVTPDDVLLLVTGVALVTAGQGAVDDRPGRLLGIVLDALRPSSLSRRTPAAPPSAAGSR</sequence>
<dbReference type="GO" id="GO:0000976">
    <property type="term" value="F:transcription cis-regulatory region binding"/>
    <property type="evidence" value="ECO:0007669"/>
    <property type="project" value="TreeGrafter"/>
</dbReference>
<evidence type="ECO:0000256" key="4">
    <source>
        <dbReference type="PROSITE-ProRule" id="PRU00335"/>
    </source>
</evidence>
<dbReference type="InterPro" id="IPR009057">
    <property type="entry name" value="Homeodomain-like_sf"/>
</dbReference>
<dbReference type="RefSeq" id="WP_142057532.1">
    <property type="nucleotide sequence ID" value="NZ_VFPA01000003.1"/>
</dbReference>
<reference evidence="6 7" key="1">
    <citation type="submission" date="2019-06" db="EMBL/GenBank/DDBJ databases">
        <title>Sequencing the genomes of 1000 actinobacteria strains.</title>
        <authorList>
            <person name="Klenk H.-P."/>
        </authorList>
    </citation>
    <scope>NUCLEOTIDE SEQUENCE [LARGE SCALE GENOMIC DNA]</scope>
    <source>
        <strain evidence="6 7">DSM 45301</strain>
    </source>
</reference>
<evidence type="ECO:0000256" key="2">
    <source>
        <dbReference type="ARBA" id="ARBA00023125"/>
    </source>
</evidence>
<keyword evidence="7" id="KW-1185">Reference proteome</keyword>
<evidence type="ECO:0000259" key="5">
    <source>
        <dbReference type="PROSITE" id="PS50977"/>
    </source>
</evidence>
<dbReference type="InterPro" id="IPR049445">
    <property type="entry name" value="TetR_SbtR-like_C"/>
</dbReference>
<gene>
    <name evidence="6" type="ORF">FB558_5141</name>
</gene>
<dbReference type="GO" id="GO:0003700">
    <property type="term" value="F:DNA-binding transcription factor activity"/>
    <property type="evidence" value="ECO:0007669"/>
    <property type="project" value="TreeGrafter"/>
</dbReference>
<dbReference type="InterPro" id="IPR001647">
    <property type="entry name" value="HTH_TetR"/>
</dbReference>
<dbReference type="SUPFAM" id="SSF48498">
    <property type="entry name" value="Tetracyclin repressor-like, C-terminal domain"/>
    <property type="match status" value="1"/>
</dbReference>
<dbReference type="EMBL" id="VFPA01000003">
    <property type="protein sequence ID" value="TQM09383.1"/>
    <property type="molecule type" value="Genomic_DNA"/>
</dbReference>